<name>A0A6P1M8W4_9BACT</name>
<dbReference type="InterPro" id="IPR021272">
    <property type="entry name" value="DUF2851"/>
</dbReference>
<protein>
    <submittedName>
        <fullName evidence="1">DUF2851 family protein</fullName>
    </submittedName>
</protein>
<evidence type="ECO:0000313" key="1">
    <source>
        <dbReference type="EMBL" id="QHI69513.1"/>
    </source>
</evidence>
<dbReference type="AlphaFoldDB" id="A0A6P1M8W4"/>
<reference evidence="1 2" key="1">
    <citation type="submission" date="2020-01" db="EMBL/GenBank/DDBJ databases">
        <title>Ponticoccus aerotolerans gen. nov., sp. nov., an anaerobic bacterium and proposal of Ponticoccusceae fam. nov., Ponticoccusles ord. nov. and Ponticoccuse classis nov. in the phylum Kiritimatiellaeota.</title>
        <authorList>
            <person name="Zhou L.Y."/>
            <person name="Du Z.J."/>
        </authorList>
    </citation>
    <scope>NUCLEOTIDE SEQUENCE [LARGE SCALE GENOMIC DNA]</scope>
    <source>
        <strain evidence="1 2">S-5007</strain>
    </source>
</reference>
<accession>A0A6P1M8W4</accession>
<dbReference type="Pfam" id="PF11013">
    <property type="entry name" value="DUF2851"/>
    <property type="match status" value="1"/>
</dbReference>
<keyword evidence="2" id="KW-1185">Reference proteome</keyword>
<sequence length="453" mass="51442">MFYRSSEVKEELFPGAAGYRRICRSNELREGPGYYFPYSERHVQALWFDDSLRPSALKTSLGEPVAVESPGRWNLEAGPDFRGAVLLVGRERRRVAGDAEIHIFSSDWKNHGHHTDSRYDDVRFHITWFAGPVNPSQFPPGTVHISLSDQCAINLDSIDVTAYPYGEPRASSHFPMSGKRPDEISQTLENAGMERMRQKALRLAWLMQERGEAQAVYEETAAALGYKNNKVSFRKLAQTMPLSALARYGDDWETVYAVLLGISGLLPKQPGAKWSTESKAYFRSLWDCWWHEEHCWEDVIRMNRSDWNFSGVRPLNHPVRRLCVLAQWVSGGFFQCLEEKSVCSETAFQALEKSFWNQRIGWTGKEKKTELIGKGRLQAIELNVFVPYRLAKGEGSALGKLPAESMNSVIKEAAYILFGPDHSSRLYRSAMARQGLLQIHSDFILPGRISELG</sequence>
<organism evidence="1 2">
    <name type="scientific">Tichowtungia aerotolerans</name>
    <dbReference type="NCBI Taxonomy" id="2697043"/>
    <lineage>
        <taxon>Bacteria</taxon>
        <taxon>Pseudomonadati</taxon>
        <taxon>Kiritimatiellota</taxon>
        <taxon>Tichowtungiia</taxon>
        <taxon>Tichowtungiales</taxon>
        <taxon>Tichowtungiaceae</taxon>
        <taxon>Tichowtungia</taxon>
    </lineage>
</organism>
<gene>
    <name evidence="1" type="ORF">GT409_08610</name>
</gene>
<dbReference type="KEGG" id="taer:GT409_08610"/>
<dbReference type="Proteomes" id="UP000464954">
    <property type="component" value="Chromosome"/>
</dbReference>
<proteinExistence type="predicted"/>
<dbReference type="EMBL" id="CP047593">
    <property type="protein sequence ID" value="QHI69513.1"/>
    <property type="molecule type" value="Genomic_DNA"/>
</dbReference>
<evidence type="ECO:0000313" key="2">
    <source>
        <dbReference type="Proteomes" id="UP000464954"/>
    </source>
</evidence>
<dbReference type="RefSeq" id="WP_160628695.1">
    <property type="nucleotide sequence ID" value="NZ_CP047593.1"/>
</dbReference>